<dbReference type="AlphaFoldDB" id="A0A5C3QFV2"/>
<keyword evidence="3" id="KW-1185">Reference proteome</keyword>
<dbReference type="OrthoDB" id="94998at2759"/>
<dbReference type="PANTHER" id="PTHR35606">
    <property type="entry name" value="CELLULOSE-BINDING FAMILY II PROTEIN"/>
    <property type="match status" value="1"/>
</dbReference>
<evidence type="ECO:0000256" key="1">
    <source>
        <dbReference type="SAM" id="SignalP"/>
    </source>
</evidence>
<gene>
    <name evidence="2" type="ORF">BDV98DRAFT_650823</name>
</gene>
<dbReference type="STRING" id="1884261.A0A5C3QFV2"/>
<organism evidence="2 3">
    <name type="scientific">Pterulicium gracile</name>
    <dbReference type="NCBI Taxonomy" id="1884261"/>
    <lineage>
        <taxon>Eukaryota</taxon>
        <taxon>Fungi</taxon>
        <taxon>Dikarya</taxon>
        <taxon>Basidiomycota</taxon>
        <taxon>Agaricomycotina</taxon>
        <taxon>Agaricomycetes</taxon>
        <taxon>Agaricomycetidae</taxon>
        <taxon>Agaricales</taxon>
        <taxon>Pleurotineae</taxon>
        <taxon>Pterulaceae</taxon>
        <taxon>Pterulicium</taxon>
    </lineage>
</organism>
<feature type="chain" id="PRO_5022998159" description="Peptidase M43 pregnancy-associated plasma-A domain-containing protein" evidence="1">
    <location>
        <begin position="17"/>
        <end position="212"/>
    </location>
</feature>
<reference evidence="2 3" key="1">
    <citation type="journal article" date="2019" name="Nat. Ecol. Evol.">
        <title>Megaphylogeny resolves global patterns of mushroom evolution.</title>
        <authorList>
            <person name="Varga T."/>
            <person name="Krizsan K."/>
            <person name="Foldi C."/>
            <person name="Dima B."/>
            <person name="Sanchez-Garcia M."/>
            <person name="Sanchez-Ramirez S."/>
            <person name="Szollosi G.J."/>
            <person name="Szarkandi J.G."/>
            <person name="Papp V."/>
            <person name="Albert L."/>
            <person name="Andreopoulos W."/>
            <person name="Angelini C."/>
            <person name="Antonin V."/>
            <person name="Barry K.W."/>
            <person name="Bougher N.L."/>
            <person name="Buchanan P."/>
            <person name="Buyck B."/>
            <person name="Bense V."/>
            <person name="Catcheside P."/>
            <person name="Chovatia M."/>
            <person name="Cooper J."/>
            <person name="Damon W."/>
            <person name="Desjardin D."/>
            <person name="Finy P."/>
            <person name="Geml J."/>
            <person name="Haridas S."/>
            <person name="Hughes K."/>
            <person name="Justo A."/>
            <person name="Karasinski D."/>
            <person name="Kautmanova I."/>
            <person name="Kiss B."/>
            <person name="Kocsube S."/>
            <person name="Kotiranta H."/>
            <person name="LaButti K.M."/>
            <person name="Lechner B.E."/>
            <person name="Liimatainen K."/>
            <person name="Lipzen A."/>
            <person name="Lukacs Z."/>
            <person name="Mihaltcheva S."/>
            <person name="Morgado L.N."/>
            <person name="Niskanen T."/>
            <person name="Noordeloos M.E."/>
            <person name="Ohm R.A."/>
            <person name="Ortiz-Santana B."/>
            <person name="Ovrebo C."/>
            <person name="Racz N."/>
            <person name="Riley R."/>
            <person name="Savchenko A."/>
            <person name="Shiryaev A."/>
            <person name="Soop K."/>
            <person name="Spirin V."/>
            <person name="Szebenyi C."/>
            <person name="Tomsovsky M."/>
            <person name="Tulloss R.E."/>
            <person name="Uehling J."/>
            <person name="Grigoriev I.V."/>
            <person name="Vagvolgyi C."/>
            <person name="Papp T."/>
            <person name="Martin F.M."/>
            <person name="Miettinen O."/>
            <person name="Hibbett D.S."/>
            <person name="Nagy L.G."/>
        </authorList>
    </citation>
    <scope>NUCLEOTIDE SEQUENCE [LARGE SCALE GENOMIC DNA]</scope>
    <source>
        <strain evidence="2 3">CBS 309.79</strain>
    </source>
</reference>
<accession>A0A5C3QFV2</accession>
<feature type="signal peptide" evidence="1">
    <location>
        <begin position="1"/>
        <end position="16"/>
    </location>
</feature>
<sequence>MKFLSVPLVLAAVVVATPTKRQTTWNPPNNLVTPLQRVWQHQVQTYNMNFKNFGYDQLMTANGTSKVCVRWEGNANLSEAQQWIDWLIRFDRFPYTSVPVDIVGYAVNNANRIQGSRNGIDVYTTKDRGGLPECDPRCGSFFYQTSGSRCPGGAARHHDWSLWLTPGFGGGAGGDWGARMGQEYFMGAVNSENIHIFLHELGHYFALDDFYN</sequence>
<name>A0A5C3QFV2_9AGAR</name>
<keyword evidence="1" id="KW-0732">Signal</keyword>
<evidence type="ECO:0008006" key="4">
    <source>
        <dbReference type="Google" id="ProtNLM"/>
    </source>
</evidence>
<proteinExistence type="predicted"/>
<evidence type="ECO:0000313" key="3">
    <source>
        <dbReference type="Proteomes" id="UP000305067"/>
    </source>
</evidence>
<dbReference type="EMBL" id="ML178834">
    <property type="protein sequence ID" value="TFK99360.1"/>
    <property type="molecule type" value="Genomic_DNA"/>
</dbReference>
<dbReference type="Proteomes" id="UP000305067">
    <property type="component" value="Unassembled WGS sequence"/>
</dbReference>
<protein>
    <recommendedName>
        <fullName evidence="4">Peptidase M43 pregnancy-associated plasma-A domain-containing protein</fullName>
    </recommendedName>
</protein>
<evidence type="ECO:0000313" key="2">
    <source>
        <dbReference type="EMBL" id="TFK99360.1"/>
    </source>
</evidence>
<dbReference type="PANTHER" id="PTHR35606:SF4">
    <property type="entry name" value="CELLULOSE-BINDING FAMILY II PROTEIN"/>
    <property type="match status" value="1"/>
</dbReference>